<dbReference type="OrthoDB" id="326501at2"/>
<feature type="domain" description="N-acetyltransferase" evidence="1">
    <location>
        <begin position="1"/>
        <end position="160"/>
    </location>
</feature>
<evidence type="ECO:0000259" key="1">
    <source>
        <dbReference type="PROSITE" id="PS51186"/>
    </source>
</evidence>
<dbReference type="Pfam" id="PF00583">
    <property type="entry name" value="Acetyltransf_1"/>
    <property type="match status" value="1"/>
</dbReference>
<gene>
    <name evidence="2" type="ORF">C9J01_04970</name>
</gene>
<name>A0A2T3NLF0_9GAMM</name>
<dbReference type="Proteomes" id="UP000241346">
    <property type="component" value="Unassembled WGS sequence"/>
</dbReference>
<evidence type="ECO:0000313" key="2">
    <source>
        <dbReference type="EMBL" id="PSW16354.1"/>
    </source>
</evidence>
<dbReference type="RefSeq" id="WP_107296976.1">
    <property type="nucleotide sequence ID" value="NZ_PYMB01000001.1"/>
</dbReference>
<dbReference type="InterPro" id="IPR016181">
    <property type="entry name" value="Acyl_CoA_acyltransferase"/>
</dbReference>
<reference evidence="2 3" key="1">
    <citation type="submission" date="2018-03" db="EMBL/GenBank/DDBJ databases">
        <title>Whole genome sequencing of Histamine producing bacteria.</title>
        <authorList>
            <person name="Butler K."/>
        </authorList>
    </citation>
    <scope>NUCLEOTIDE SEQUENCE [LARGE SCALE GENOMIC DNA]</scope>
    <source>
        <strain evidence="2 3">DSM 19138</strain>
    </source>
</reference>
<dbReference type="EMBL" id="PYMB01000001">
    <property type="protein sequence ID" value="PSW16354.1"/>
    <property type="molecule type" value="Genomic_DNA"/>
</dbReference>
<dbReference type="AlphaFoldDB" id="A0A2T3NLF0"/>
<dbReference type="CDD" id="cd04301">
    <property type="entry name" value="NAT_SF"/>
    <property type="match status" value="1"/>
</dbReference>
<dbReference type="GO" id="GO:0016747">
    <property type="term" value="F:acyltransferase activity, transferring groups other than amino-acyl groups"/>
    <property type="evidence" value="ECO:0007669"/>
    <property type="project" value="InterPro"/>
</dbReference>
<comment type="caution">
    <text evidence="2">The sequence shown here is derived from an EMBL/GenBank/DDBJ whole genome shotgun (WGS) entry which is preliminary data.</text>
</comment>
<keyword evidence="2" id="KW-0808">Transferase</keyword>
<evidence type="ECO:0000313" key="3">
    <source>
        <dbReference type="Proteomes" id="UP000241346"/>
    </source>
</evidence>
<dbReference type="SUPFAM" id="SSF55729">
    <property type="entry name" value="Acyl-CoA N-acyltransferases (Nat)"/>
    <property type="match status" value="1"/>
</dbReference>
<proteinExistence type="predicted"/>
<sequence>MKLTAFTEADKELLMSWVPSAEFNHLWSGDRFVFPLDNEQLSKHLLCEQVTPLILQQGEKKLGYIELYHESESTYRLCRVLIGEPSIRGQGCGKKMVELAEEYARTTLNAKHLKLTVFEHNLTARRCYESLGFTVCERESGFKATNGDLWTALYMKKLIT</sequence>
<dbReference type="PANTHER" id="PTHR43415:SF5">
    <property type="entry name" value="ACETYLTRANSFERASE"/>
    <property type="match status" value="1"/>
</dbReference>
<dbReference type="PROSITE" id="PS51186">
    <property type="entry name" value="GNAT"/>
    <property type="match status" value="1"/>
</dbReference>
<dbReference type="InterPro" id="IPR000182">
    <property type="entry name" value="GNAT_dom"/>
</dbReference>
<accession>A0A2T3NLF0</accession>
<protein>
    <submittedName>
        <fullName evidence="2">GNAT family N-acetyltransferase</fullName>
    </submittedName>
</protein>
<organism evidence="2 3">
    <name type="scientific">Photobacterium rosenbergii</name>
    <dbReference type="NCBI Taxonomy" id="294936"/>
    <lineage>
        <taxon>Bacteria</taxon>
        <taxon>Pseudomonadati</taxon>
        <taxon>Pseudomonadota</taxon>
        <taxon>Gammaproteobacteria</taxon>
        <taxon>Vibrionales</taxon>
        <taxon>Vibrionaceae</taxon>
        <taxon>Photobacterium</taxon>
    </lineage>
</organism>
<dbReference type="Gene3D" id="3.40.630.30">
    <property type="match status" value="1"/>
</dbReference>
<dbReference type="PANTHER" id="PTHR43415">
    <property type="entry name" value="SPERMIDINE N(1)-ACETYLTRANSFERASE"/>
    <property type="match status" value="1"/>
</dbReference>